<dbReference type="OrthoDB" id="6765665at2759"/>
<name>A0A9N9SHK7_PHACE</name>
<proteinExistence type="predicted"/>
<dbReference type="EMBL" id="OU896711">
    <property type="protein sequence ID" value="CAG9822150.1"/>
    <property type="molecule type" value="Genomic_DNA"/>
</dbReference>
<dbReference type="AlphaFoldDB" id="A0A9N9SHK7"/>
<reference evidence="1" key="2">
    <citation type="submission" date="2022-10" db="EMBL/GenBank/DDBJ databases">
        <authorList>
            <consortium name="ENA_rothamsted_submissions"/>
            <consortium name="culmorum"/>
            <person name="King R."/>
        </authorList>
    </citation>
    <scope>NUCLEOTIDE SEQUENCE</scope>
</reference>
<evidence type="ECO:0000313" key="1">
    <source>
        <dbReference type="EMBL" id="CAG9822150.1"/>
    </source>
</evidence>
<keyword evidence="2" id="KW-1185">Reference proteome</keyword>
<accession>A0A9N9SHK7</accession>
<organism evidence="1 2">
    <name type="scientific">Phaedon cochleariae</name>
    <name type="common">Mustard beetle</name>
    <dbReference type="NCBI Taxonomy" id="80249"/>
    <lineage>
        <taxon>Eukaryota</taxon>
        <taxon>Metazoa</taxon>
        <taxon>Ecdysozoa</taxon>
        <taxon>Arthropoda</taxon>
        <taxon>Hexapoda</taxon>
        <taxon>Insecta</taxon>
        <taxon>Pterygota</taxon>
        <taxon>Neoptera</taxon>
        <taxon>Endopterygota</taxon>
        <taxon>Coleoptera</taxon>
        <taxon>Polyphaga</taxon>
        <taxon>Cucujiformia</taxon>
        <taxon>Chrysomeloidea</taxon>
        <taxon>Chrysomelidae</taxon>
        <taxon>Chrysomelinae</taxon>
        <taxon>Chrysomelini</taxon>
        <taxon>Phaedon</taxon>
    </lineage>
</organism>
<dbReference type="SUPFAM" id="SSF54001">
    <property type="entry name" value="Cysteine proteinases"/>
    <property type="match status" value="1"/>
</dbReference>
<reference evidence="1" key="1">
    <citation type="submission" date="2022-01" db="EMBL/GenBank/DDBJ databases">
        <authorList>
            <person name="King R."/>
        </authorList>
    </citation>
    <scope>NUCLEOTIDE SEQUENCE</scope>
</reference>
<dbReference type="InterPro" id="IPR038765">
    <property type="entry name" value="Papain-like_cys_pep_sf"/>
</dbReference>
<sequence length="225" mass="26377">MPALVEGITAEEIQEELIFLDNDLVNDLTYYKSAVDDRDYTMSVYKVVKLPIRELKASDCHSLDGNNWVTNFVLDIVLNLFDETSAFQIIPKETASYIFNESSGNVTEYFLRKVRIIKDRIAMAVRINGNHHCVVYIDYESKRFSFIDLFTTSGAEATVYLKKYREFMRTYDKYFENDTRDADNLIYIYGHYKQKDSHNCGPIILDLFHKIIHNENMYQEPGFHP</sequence>
<evidence type="ECO:0000313" key="2">
    <source>
        <dbReference type="Proteomes" id="UP001153737"/>
    </source>
</evidence>
<dbReference type="Gene3D" id="3.40.395.10">
    <property type="entry name" value="Adenoviral Proteinase, Chain A"/>
    <property type="match status" value="1"/>
</dbReference>
<dbReference type="Proteomes" id="UP001153737">
    <property type="component" value="Chromosome 5"/>
</dbReference>
<gene>
    <name evidence="1" type="ORF">PHAECO_LOCUS9149</name>
</gene>
<protein>
    <submittedName>
        <fullName evidence="1">Uncharacterized protein</fullName>
    </submittedName>
</protein>